<gene>
    <name evidence="2" type="ORF">QLQ84_02310</name>
</gene>
<evidence type="ECO:0000256" key="1">
    <source>
        <dbReference type="SAM" id="Phobius"/>
    </source>
</evidence>
<dbReference type="NCBIfam" id="TIGR02532">
    <property type="entry name" value="IV_pilin_GFxxxE"/>
    <property type="match status" value="1"/>
</dbReference>
<evidence type="ECO:0000313" key="2">
    <source>
        <dbReference type="EMBL" id="MDI5932614.1"/>
    </source>
</evidence>
<feature type="transmembrane region" description="Helical" evidence="1">
    <location>
        <begin position="12"/>
        <end position="38"/>
    </location>
</feature>
<proteinExistence type="predicted"/>
<sequence>MKQGVLLGRHSAGFTLVELMVALVIGLIIVLGAGQLFLMGKQSYDRLAELALRQESLRYLTDLVSLDIRTASNIAEAADSKLALTYEPGVRPNDPYCPGDDLSRVVYTFDEDNSSVMIQVQCLGGGASGPEALIEGVVDLRFDGGDPLFVEVGVDFATMSGEAANNAVFNFVVARREEILSGF</sequence>
<dbReference type="InterPro" id="IPR045584">
    <property type="entry name" value="Pilin-like"/>
</dbReference>
<dbReference type="PROSITE" id="PS00409">
    <property type="entry name" value="PROKAR_NTER_METHYL"/>
    <property type="match status" value="1"/>
</dbReference>
<name>A0ABT6VGA1_9GAMM</name>
<evidence type="ECO:0000313" key="3">
    <source>
        <dbReference type="Proteomes" id="UP001244242"/>
    </source>
</evidence>
<dbReference type="EMBL" id="JASCQO010000012">
    <property type="protein sequence ID" value="MDI5932614.1"/>
    <property type="molecule type" value="Genomic_DNA"/>
</dbReference>
<accession>A0ABT6VGA1</accession>
<keyword evidence="1" id="KW-1133">Transmembrane helix</keyword>
<protein>
    <submittedName>
        <fullName evidence="2">Prepilin-type N-terminal cleavage/methylation domain-containing protein</fullName>
    </submittedName>
</protein>
<dbReference type="Proteomes" id="UP001244242">
    <property type="component" value="Unassembled WGS sequence"/>
</dbReference>
<reference evidence="2 3" key="1">
    <citation type="submission" date="2023-04" db="EMBL/GenBank/DDBJ databases">
        <title>Halomonas strains isolated from rhizosphere soil.</title>
        <authorList>
            <person name="Xu L."/>
            <person name="Sun J.-Q."/>
        </authorList>
    </citation>
    <scope>NUCLEOTIDE SEQUENCE [LARGE SCALE GENOMIC DNA]</scope>
    <source>
        <strain evidence="2 3">LN1S58</strain>
    </source>
</reference>
<dbReference type="RefSeq" id="WP_282720167.1">
    <property type="nucleotide sequence ID" value="NZ_JASCQO010000012.1"/>
</dbReference>
<keyword evidence="1" id="KW-0812">Transmembrane</keyword>
<keyword evidence="1" id="KW-0472">Membrane</keyword>
<organism evidence="2 3">
    <name type="scientific">Halomonas kalidii</name>
    <dbReference type="NCBI Taxonomy" id="3043293"/>
    <lineage>
        <taxon>Bacteria</taxon>
        <taxon>Pseudomonadati</taxon>
        <taxon>Pseudomonadota</taxon>
        <taxon>Gammaproteobacteria</taxon>
        <taxon>Oceanospirillales</taxon>
        <taxon>Halomonadaceae</taxon>
        <taxon>Halomonas</taxon>
    </lineage>
</organism>
<dbReference type="SUPFAM" id="SSF54523">
    <property type="entry name" value="Pili subunits"/>
    <property type="match status" value="1"/>
</dbReference>
<comment type="caution">
    <text evidence="2">The sequence shown here is derived from an EMBL/GenBank/DDBJ whole genome shotgun (WGS) entry which is preliminary data.</text>
</comment>
<dbReference type="InterPro" id="IPR012902">
    <property type="entry name" value="N_methyl_site"/>
</dbReference>
<dbReference type="Pfam" id="PF07963">
    <property type="entry name" value="N_methyl"/>
    <property type="match status" value="1"/>
</dbReference>
<keyword evidence="3" id="KW-1185">Reference proteome</keyword>